<evidence type="ECO:0000313" key="4">
    <source>
        <dbReference type="EMBL" id="MEN3068694.1"/>
    </source>
</evidence>
<feature type="domain" description="YhcG N-terminal" evidence="3">
    <location>
        <begin position="61"/>
        <end position="197"/>
    </location>
</feature>
<reference evidence="4 5" key="1">
    <citation type="journal article" date="2018" name="Int. J. Syst. Evol. Microbiol.">
        <title>Uliginosibacterium sediminicola sp. nov., isolated from freshwater sediment.</title>
        <authorList>
            <person name="Hwang W.M."/>
            <person name="Kim S.M."/>
            <person name="Kang K."/>
            <person name="Ahn T.Y."/>
        </authorList>
    </citation>
    <scope>NUCLEOTIDE SEQUENCE [LARGE SCALE GENOMIC DNA]</scope>
    <source>
        <strain evidence="4 5">M1-21</strain>
    </source>
</reference>
<dbReference type="EMBL" id="JBDIVE010000004">
    <property type="protein sequence ID" value="MEN3068694.1"/>
    <property type="molecule type" value="Genomic_DNA"/>
</dbReference>
<comment type="caution">
    <text evidence="4">The sequence shown here is derived from an EMBL/GenBank/DDBJ whole genome shotgun (WGS) entry which is preliminary data.</text>
</comment>
<feature type="region of interest" description="Disordered" evidence="1">
    <location>
        <begin position="1"/>
        <end position="30"/>
    </location>
</feature>
<dbReference type="InterPro" id="IPR009362">
    <property type="entry name" value="YhcG_C"/>
</dbReference>
<sequence length="392" mass="44141">MIAPKKAPARKAAKAPTARVATEDARADERRQLGRVDRSTMFPVAAPAGEMPADYAAWFAEIKQRIHGERLRLVLASNSVMIQLYWDIGQRILHKQAEQGYGSKVIDRLAADLRDAFPDMKGFSPRNLKYMRAFAAAWPDRQVVQASLAQVTWYHNLTLLEKLSSAEDRLWYAAKTVEHGWSRNVLAVQIEGRSHQRQGKAQHNFAATLPPPESDMAAQVFKDPYLFDFLGTDAPRREQQLEQGLIEHIQKFLLELGQGFAFVGRQVHLEIGDDDFYLDLLFYHLKLRRYVVIELKARKFTPGDGAQLGMYMTAVDRLLAHPDDKPTLGLLLVREKNRVLVEYALAGSTQPISVAEWETQLTRALPQELEGSLPTIEQIEAELSGDVGGGDE</sequence>
<dbReference type="PANTHER" id="PTHR30547">
    <property type="entry name" value="UNCHARACTERIZED PROTEIN YHCG-RELATED"/>
    <property type="match status" value="1"/>
</dbReference>
<dbReference type="Gene3D" id="3.40.1350.10">
    <property type="match status" value="1"/>
</dbReference>
<evidence type="ECO:0000259" key="3">
    <source>
        <dbReference type="Pfam" id="PF17761"/>
    </source>
</evidence>
<feature type="compositionally biased region" description="Basic and acidic residues" evidence="1">
    <location>
        <begin position="21"/>
        <end position="30"/>
    </location>
</feature>
<dbReference type="RefSeq" id="WP_345919466.1">
    <property type="nucleotide sequence ID" value="NZ_JBDIVE010000004.1"/>
</dbReference>
<gene>
    <name evidence="4" type="ORF">ABDB84_09410</name>
</gene>
<dbReference type="Pfam" id="PF06250">
    <property type="entry name" value="YhcG_C"/>
    <property type="match status" value="1"/>
</dbReference>
<dbReference type="InterPro" id="IPR011856">
    <property type="entry name" value="tRNA_endonuc-like_dom_sf"/>
</dbReference>
<evidence type="ECO:0000259" key="2">
    <source>
        <dbReference type="Pfam" id="PF06250"/>
    </source>
</evidence>
<dbReference type="Pfam" id="PF17761">
    <property type="entry name" value="DUF1016_N"/>
    <property type="match status" value="1"/>
</dbReference>
<proteinExistence type="predicted"/>
<name>A0ABU9YY56_9RHOO</name>
<dbReference type="InterPro" id="IPR053148">
    <property type="entry name" value="PD-DEXK-like_domain"/>
</dbReference>
<organism evidence="4 5">
    <name type="scientific">Uliginosibacterium sediminicola</name>
    <dbReference type="NCBI Taxonomy" id="2024550"/>
    <lineage>
        <taxon>Bacteria</taxon>
        <taxon>Pseudomonadati</taxon>
        <taxon>Pseudomonadota</taxon>
        <taxon>Betaproteobacteria</taxon>
        <taxon>Rhodocyclales</taxon>
        <taxon>Zoogloeaceae</taxon>
        <taxon>Uliginosibacterium</taxon>
    </lineage>
</organism>
<dbReference type="InterPro" id="IPR041527">
    <property type="entry name" value="YhcG_N"/>
</dbReference>
<keyword evidence="5" id="KW-1185">Reference proteome</keyword>
<evidence type="ECO:0000313" key="5">
    <source>
        <dbReference type="Proteomes" id="UP001410394"/>
    </source>
</evidence>
<accession>A0ABU9YY56</accession>
<feature type="domain" description="YhcG PDDEXK nuclease" evidence="2">
    <location>
        <begin position="219"/>
        <end position="374"/>
    </location>
</feature>
<dbReference type="PANTHER" id="PTHR30547:SF0">
    <property type="entry name" value="BLR8175 PROTEIN"/>
    <property type="match status" value="1"/>
</dbReference>
<dbReference type="Proteomes" id="UP001410394">
    <property type="component" value="Unassembled WGS sequence"/>
</dbReference>
<evidence type="ECO:0000256" key="1">
    <source>
        <dbReference type="SAM" id="MobiDB-lite"/>
    </source>
</evidence>
<protein>
    <submittedName>
        <fullName evidence="4">PDDEXK nuclease domain-containing protein</fullName>
    </submittedName>
</protein>